<feature type="transmembrane region" description="Helical" evidence="1">
    <location>
        <begin position="334"/>
        <end position="358"/>
    </location>
</feature>
<sequence length="371" mass="43436">MKSDYISDLIIIALLCVGYIYINNRISEYQGETYLWKKLLGESEKKIIIEFKKKNILVESLFLLVFAVINISGDILNWLISIINIVILINNMLLLMFRRKYCRNISGKIFMIIAYIYFIWIFFTVIQAIVAGGEVYAIVIRIVKTKCIGGVAEVLKHPPISLFLINTIMCLYLVYTVSTYDNRVCSKANYKPKKRCISLSQNIIMILVIYAGYIFLAINISQNANVFSVITCIFAILLSGCIEDFFREDICNRQWYRLLGEKYSGLWCKKMMVELKIQFVVFAAYLICAFIHKYDVKIVFMVLIYMVECGLCWVTYFALYYVKMKKRYTTLEMMKLYAAMFSITVPGINILLCAWWYVRGARRWNEYVRDL</sequence>
<feature type="transmembrane region" description="Helical" evidence="1">
    <location>
        <begin position="6"/>
        <end position="22"/>
    </location>
</feature>
<feature type="transmembrane region" description="Helical" evidence="1">
    <location>
        <begin position="160"/>
        <end position="178"/>
    </location>
</feature>
<keyword evidence="1" id="KW-0812">Transmembrane</keyword>
<feature type="transmembrane region" description="Helical" evidence="1">
    <location>
        <begin position="199"/>
        <end position="220"/>
    </location>
</feature>
<accession>R6TE40</accession>
<dbReference type="Proteomes" id="UP000018162">
    <property type="component" value="Unassembled WGS sequence"/>
</dbReference>
<evidence type="ECO:0000256" key="1">
    <source>
        <dbReference type="SAM" id="Phobius"/>
    </source>
</evidence>
<organism evidence="2 3">
    <name type="scientific">Agathobacter rectalis CAG:36</name>
    <dbReference type="NCBI Taxonomy" id="1263079"/>
    <lineage>
        <taxon>Bacteria</taxon>
        <taxon>Bacillati</taxon>
        <taxon>Bacillota</taxon>
        <taxon>Clostridia</taxon>
        <taxon>Lachnospirales</taxon>
        <taxon>Lachnospiraceae</taxon>
        <taxon>Agathobacter</taxon>
    </lineage>
</organism>
<keyword evidence="1" id="KW-0472">Membrane</keyword>
<dbReference type="AlphaFoldDB" id="R6TE40"/>
<feature type="transmembrane region" description="Helical" evidence="1">
    <location>
        <begin position="55"/>
        <end position="72"/>
    </location>
</feature>
<feature type="transmembrane region" description="Helical" evidence="1">
    <location>
        <begin position="78"/>
        <end position="97"/>
    </location>
</feature>
<evidence type="ECO:0000313" key="2">
    <source>
        <dbReference type="EMBL" id="CDC71703.1"/>
    </source>
</evidence>
<evidence type="ECO:0000313" key="3">
    <source>
        <dbReference type="Proteomes" id="UP000018162"/>
    </source>
</evidence>
<proteinExistence type="predicted"/>
<keyword evidence="1" id="KW-1133">Transmembrane helix</keyword>
<feature type="transmembrane region" description="Helical" evidence="1">
    <location>
        <begin position="109"/>
        <end position="130"/>
    </location>
</feature>
<feature type="transmembrane region" description="Helical" evidence="1">
    <location>
        <begin position="275"/>
        <end position="292"/>
    </location>
</feature>
<protein>
    <submittedName>
        <fullName evidence="2">Uncharacterized protein</fullName>
    </submittedName>
</protein>
<gene>
    <name evidence="2" type="ORF">BN626_00605</name>
</gene>
<feature type="transmembrane region" description="Helical" evidence="1">
    <location>
        <begin position="298"/>
        <end position="322"/>
    </location>
</feature>
<dbReference type="EMBL" id="CBFV010000030">
    <property type="protein sequence ID" value="CDC71703.1"/>
    <property type="molecule type" value="Genomic_DNA"/>
</dbReference>
<name>R6TE40_9FIRM</name>
<reference evidence="2" key="1">
    <citation type="submission" date="2012-11" db="EMBL/GenBank/DDBJ databases">
        <title>Dependencies among metagenomic species, viruses, plasmids and units of genetic variation.</title>
        <authorList>
            <person name="Nielsen H.B."/>
            <person name="Almeida M."/>
            <person name="Juncker A.S."/>
            <person name="Rasmussen S."/>
            <person name="Li J."/>
            <person name="Sunagawa S."/>
            <person name="Plichta D."/>
            <person name="Gautier L."/>
            <person name="Le Chatelier E."/>
            <person name="Peletier E."/>
            <person name="Bonde I."/>
            <person name="Nielsen T."/>
            <person name="Manichanh C."/>
            <person name="Arumugam M."/>
            <person name="Batto J."/>
            <person name="Santos M.B.Q.D."/>
            <person name="Blom N."/>
            <person name="Borruel N."/>
            <person name="Burgdorf K.S."/>
            <person name="Boumezbeur F."/>
            <person name="Casellas F."/>
            <person name="Dore J."/>
            <person name="Guarner F."/>
            <person name="Hansen T."/>
            <person name="Hildebrand F."/>
            <person name="Kaas R.S."/>
            <person name="Kennedy S."/>
            <person name="Kristiansen K."/>
            <person name="Kultima J.R."/>
            <person name="Leonard P."/>
            <person name="Levenez F."/>
            <person name="Lund O."/>
            <person name="Moumen B."/>
            <person name="Le Paslier D."/>
            <person name="Pons N."/>
            <person name="Pedersen O."/>
            <person name="Prifti E."/>
            <person name="Qin J."/>
            <person name="Raes J."/>
            <person name="Tap J."/>
            <person name="Tims S."/>
            <person name="Ussery D.W."/>
            <person name="Yamada T."/>
            <person name="MetaHit consortium"/>
            <person name="Renault P."/>
            <person name="Sicheritz-Ponten T."/>
            <person name="Bork P."/>
            <person name="Wang J."/>
            <person name="Brunak S."/>
            <person name="Ehrlich S.D."/>
        </authorList>
    </citation>
    <scope>NUCLEOTIDE SEQUENCE [LARGE SCALE GENOMIC DNA]</scope>
</reference>
<comment type="caution">
    <text evidence="2">The sequence shown here is derived from an EMBL/GenBank/DDBJ whole genome shotgun (WGS) entry which is preliminary data.</text>
</comment>
<feature type="transmembrane region" description="Helical" evidence="1">
    <location>
        <begin position="226"/>
        <end position="246"/>
    </location>
</feature>